<evidence type="ECO:0000256" key="1">
    <source>
        <dbReference type="ARBA" id="ARBA00022603"/>
    </source>
</evidence>
<evidence type="ECO:0000313" key="3">
    <source>
        <dbReference type="EMBL" id="RZU37050.1"/>
    </source>
</evidence>
<dbReference type="RefSeq" id="WP_130415105.1">
    <property type="nucleotide sequence ID" value="NZ_SHKX01000015.1"/>
</dbReference>
<dbReference type="InterPro" id="IPR007213">
    <property type="entry name" value="Ppm1/Ppm2/Tcmp"/>
</dbReference>
<proteinExistence type="predicted"/>
<accession>A0A4Q7YIK3</accession>
<dbReference type="SUPFAM" id="SSF53335">
    <property type="entry name" value="S-adenosyl-L-methionine-dependent methyltransferases"/>
    <property type="match status" value="1"/>
</dbReference>
<keyword evidence="2 3" id="KW-0808">Transferase</keyword>
<dbReference type="Gene3D" id="3.40.50.150">
    <property type="entry name" value="Vaccinia Virus protein VP39"/>
    <property type="match status" value="1"/>
</dbReference>
<evidence type="ECO:0000256" key="2">
    <source>
        <dbReference type="ARBA" id="ARBA00022679"/>
    </source>
</evidence>
<dbReference type="Proteomes" id="UP000292423">
    <property type="component" value="Unassembled WGS sequence"/>
</dbReference>
<keyword evidence="1 3" id="KW-0489">Methyltransferase</keyword>
<dbReference type="GO" id="GO:0008168">
    <property type="term" value="F:methyltransferase activity"/>
    <property type="evidence" value="ECO:0007669"/>
    <property type="project" value="UniProtKB-KW"/>
</dbReference>
<keyword evidence="4" id="KW-1185">Reference proteome</keyword>
<name>A0A4Q7YIK3_9GAMM</name>
<dbReference type="PANTHER" id="PTHR43619:SF2">
    <property type="entry name" value="S-ADENOSYL-L-METHIONINE-DEPENDENT METHYLTRANSFERASES SUPERFAMILY PROTEIN"/>
    <property type="match status" value="1"/>
</dbReference>
<dbReference type="GO" id="GO:0032259">
    <property type="term" value="P:methylation"/>
    <property type="evidence" value="ECO:0007669"/>
    <property type="project" value="UniProtKB-KW"/>
</dbReference>
<dbReference type="Pfam" id="PF04072">
    <property type="entry name" value="LCM"/>
    <property type="match status" value="1"/>
</dbReference>
<reference evidence="3 4" key="1">
    <citation type="submission" date="2019-02" db="EMBL/GenBank/DDBJ databases">
        <title>Genomic Encyclopedia of Type Strains, Phase IV (KMG-IV): sequencing the most valuable type-strain genomes for metagenomic binning, comparative biology and taxonomic classification.</title>
        <authorList>
            <person name="Goeker M."/>
        </authorList>
    </citation>
    <scope>NUCLEOTIDE SEQUENCE [LARGE SCALE GENOMIC DNA]</scope>
    <source>
        <strain evidence="3 4">DSM 105135</strain>
    </source>
</reference>
<dbReference type="InterPro" id="IPR029063">
    <property type="entry name" value="SAM-dependent_MTases_sf"/>
</dbReference>
<dbReference type="PANTHER" id="PTHR43619">
    <property type="entry name" value="S-ADENOSYL-L-METHIONINE-DEPENDENT METHYLTRANSFERASE YKTD-RELATED"/>
    <property type="match status" value="1"/>
</dbReference>
<comment type="caution">
    <text evidence="3">The sequence shown here is derived from an EMBL/GenBank/DDBJ whole genome shotgun (WGS) entry which is preliminary data.</text>
</comment>
<evidence type="ECO:0000313" key="4">
    <source>
        <dbReference type="Proteomes" id="UP000292423"/>
    </source>
</evidence>
<dbReference type="EMBL" id="SHKX01000015">
    <property type="protein sequence ID" value="RZU37050.1"/>
    <property type="molecule type" value="Genomic_DNA"/>
</dbReference>
<protein>
    <submittedName>
        <fullName evidence="3">O-methyltransferase involved in polyketide biosynthesis</fullName>
    </submittedName>
</protein>
<dbReference type="OrthoDB" id="7063113at2"/>
<dbReference type="AlphaFoldDB" id="A0A4Q7YIK3"/>
<sequence length="282" mass="32637">MKEDQDTSSISFTAHYTGFVWYRFGLSHPAFATRQGCAYFQFLRPFEVAARKVIGSDIKTTLLQRHHLIDHELEQLIGKYPDIQIVELACGLSPRGWRFHRDHPSITYVEADLQEMAARKQALLRELHSLDERHTVQVCNILIQDAPESLESLLKRELDPARPVVVITEGLVNYFRLEEISGFWSRLAKVLQDFPMGFYLTDIYPQVTRHRFFHWIQMANKTLKLSSRSNFTMHFEQPEEAQSCLQHCGFDTVTVFNPDETPGDRLPKADGGSLVWVIRSEI</sequence>
<gene>
    <name evidence="3" type="ORF">EV700_2917</name>
</gene>
<organism evidence="3 4">
    <name type="scientific">Fluviicoccus keumensis</name>
    <dbReference type="NCBI Taxonomy" id="1435465"/>
    <lineage>
        <taxon>Bacteria</taxon>
        <taxon>Pseudomonadati</taxon>
        <taxon>Pseudomonadota</taxon>
        <taxon>Gammaproteobacteria</taxon>
        <taxon>Moraxellales</taxon>
        <taxon>Moraxellaceae</taxon>
        <taxon>Fluviicoccus</taxon>
    </lineage>
</organism>